<comment type="subcellular location">
    <subcellularLocation>
        <location evidence="1">Nucleus</location>
    </subcellularLocation>
</comment>
<evidence type="ECO:0008006" key="7">
    <source>
        <dbReference type="Google" id="ProtNLM"/>
    </source>
</evidence>
<name>A0A9W8ABH3_9FUNG</name>
<dbReference type="PANTHER" id="PTHR23188">
    <property type="entry name" value="RNA POLYMERASE II-ASSOCIATED FACTOR 1 HOMOLOG"/>
    <property type="match status" value="1"/>
</dbReference>
<evidence type="ECO:0000256" key="1">
    <source>
        <dbReference type="ARBA" id="ARBA00004123"/>
    </source>
</evidence>
<reference evidence="5" key="1">
    <citation type="submission" date="2022-07" db="EMBL/GenBank/DDBJ databases">
        <title>Phylogenomic reconstructions and comparative analyses of Kickxellomycotina fungi.</title>
        <authorList>
            <person name="Reynolds N.K."/>
            <person name="Stajich J.E."/>
            <person name="Barry K."/>
            <person name="Grigoriev I.V."/>
            <person name="Crous P."/>
            <person name="Smith M.E."/>
        </authorList>
    </citation>
    <scope>NUCLEOTIDE SEQUENCE</scope>
    <source>
        <strain evidence="5">NBRC 100468</strain>
    </source>
</reference>
<dbReference type="PANTHER" id="PTHR23188:SF12">
    <property type="entry name" value="RNA POLYMERASE II-ASSOCIATED FACTOR 1 HOMOLOG"/>
    <property type="match status" value="1"/>
</dbReference>
<dbReference type="GO" id="GO:0003682">
    <property type="term" value="F:chromatin binding"/>
    <property type="evidence" value="ECO:0007669"/>
    <property type="project" value="TreeGrafter"/>
</dbReference>
<evidence type="ECO:0000256" key="4">
    <source>
        <dbReference type="SAM" id="MobiDB-lite"/>
    </source>
</evidence>
<comment type="caution">
    <text evidence="5">The sequence shown here is derived from an EMBL/GenBank/DDBJ whole genome shotgun (WGS) entry which is preliminary data.</text>
</comment>
<dbReference type="GO" id="GO:0006368">
    <property type="term" value="P:transcription elongation by RNA polymerase II"/>
    <property type="evidence" value="ECO:0007669"/>
    <property type="project" value="InterPro"/>
</dbReference>
<protein>
    <recommendedName>
        <fullName evidence="7">RNA polymerase II-associated factor 1 homolog</fullName>
    </recommendedName>
</protein>
<evidence type="ECO:0000313" key="6">
    <source>
        <dbReference type="Proteomes" id="UP001150538"/>
    </source>
</evidence>
<gene>
    <name evidence="5" type="ORF">H4219_000020</name>
</gene>
<dbReference type="AlphaFoldDB" id="A0A9W8ABH3"/>
<keyword evidence="6" id="KW-1185">Reference proteome</keyword>
<dbReference type="EMBL" id="JANBPU010000001">
    <property type="protein sequence ID" value="KAJ1922158.1"/>
    <property type="molecule type" value="Genomic_DNA"/>
</dbReference>
<dbReference type="InterPro" id="IPR007133">
    <property type="entry name" value="RNA_pol_II-assoc_Paf1"/>
</dbReference>
<feature type="region of interest" description="Disordered" evidence="4">
    <location>
        <begin position="415"/>
        <end position="457"/>
    </location>
</feature>
<dbReference type="Proteomes" id="UP001150538">
    <property type="component" value="Unassembled WGS sequence"/>
</dbReference>
<dbReference type="GO" id="GO:0016593">
    <property type="term" value="C:Cdc73/Paf1 complex"/>
    <property type="evidence" value="ECO:0007669"/>
    <property type="project" value="InterPro"/>
</dbReference>
<dbReference type="GO" id="GO:0000993">
    <property type="term" value="F:RNA polymerase II complex binding"/>
    <property type="evidence" value="ECO:0007669"/>
    <property type="project" value="TreeGrafter"/>
</dbReference>
<proteinExistence type="inferred from homology"/>
<keyword evidence="3" id="KW-0539">Nucleus</keyword>
<accession>A0A9W8ABH3</accession>
<evidence type="ECO:0000256" key="2">
    <source>
        <dbReference type="ARBA" id="ARBA00007560"/>
    </source>
</evidence>
<dbReference type="OrthoDB" id="10260285at2759"/>
<evidence type="ECO:0000256" key="3">
    <source>
        <dbReference type="ARBA" id="ARBA00023242"/>
    </source>
</evidence>
<evidence type="ECO:0000313" key="5">
    <source>
        <dbReference type="EMBL" id="KAJ1922158.1"/>
    </source>
</evidence>
<dbReference type="Pfam" id="PF03985">
    <property type="entry name" value="Paf1"/>
    <property type="match status" value="1"/>
</dbReference>
<organism evidence="5 6">
    <name type="scientific">Mycoemilia scoparia</name>
    <dbReference type="NCBI Taxonomy" id="417184"/>
    <lineage>
        <taxon>Eukaryota</taxon>
        <taxon>Fungi</taxon>
        <taxon>Fungi incertae sedis</taxon>
        <taxon>Zoopagomycota</taxon>
        <taxon>Kickxellomycotina</taxon>
        <taxon>Kickxellomycetes</taxon>
        <taxon>Kickxellales</taxon>
        <taxon>Kickxellaceae</taxon>
        <taxon>Mycoemilia</taxon>
    </lineage>
</organism>
<comment type="similarity">
    <text evidence="2">Belongs to the PAF1 family.</text>
</comment>
<sequence>MAHPANKKRKVGSEFICRIRYHNPLPSVPFPPKLLPVPPTYVNASGGNIKQAKAQRHYQYKHTTLDEAIPLPYYVDSELGVPIEPCLLGAFDENQEELVPKELDPEDQFLLSLPELAKSATNKAGQSTSNLSTLGKSYHSATLASRQAHGLSQASSGKGAQNIPEDFTVDKQIRAIEQTFDFFAEPEGEDKDKQKTFLESLRHPTNPKLQATEMYQLLPNEEQWANTYSVLIYESLPHPKNIDNLQEMSCEERNIACNKSYDSAFVRMLPLSDQYGKRVNWIEHYLPVNSKETQNIAECFEEADRGLQPVGKKLEFEKHYTYNFPVDQKATKQDQCLFTFHESTTEPGDGGVASNMEIHYLPIIDRVLLKRQRRNEGNPLTERIDQPTKMVVNVSEHTKVQQRERTRRVTWLDADALPVDTPSEEELDNDVIDDSPVNHSDAEASDISGENDGSALY</sequence>
<feature type="compositionally biased region" description="Acidic residues" evidence="4">
    <location>
        <begin position="422"/>
        <end position="433"/>
    </location>
</feature>